<reference evidence="2 3" key="1">
    <citation type="submission" date="2018-03" db="EMBL/GenBank/DDBJ databases">
        <title>Genomic Encyclopedia of Type Strains, Phase III (KMG-III): the genomes of soil and plant-associated and newly described type strains.</title>
        <authorList>
            <person name="Whitman W."/>
        </authorList>
    </citation>
    <scope>NUCLEOTIDE SEQUENCE [LARGE SCALE GENOMIC DNA]</scope>
    <source>
        <strain evidence="2 3">CGMCC 1.07653</strain>
    </source>
</reference>
<keyword evidence="1" id="KW-1133">Transmembrane helix</keyword>
<dbReference type="Proteomes" id="UP000242310">
    <property type="component" value="Unassembled WGS sequence"/>
</dbReference>
<evidence type="ECO:0000313" key="2">
    <source>
        <dbReference type="EMBL" id="PSL42349.1"/>
    </source>
</evidence>
<keyword evidence="1" id="KW-0472">Membrane</keyword>
<protein>
    <submittedName>
        <fullName evidence="2">Uncharacterized protein DUF2759</fullName>
    </submittedName>
</protein>
<dbReference type="InterPro" id="IPR024490">
    <property type="entry name" value="DUF2759"/>
</dbReference>
<dbReference type="RefSeq" id="WP_106589802.1">
    <property type="nucleotide sequence ID" value="NZ_PYAV01000016.1"/>
</dbReference>
<keyword evidence="3" id="KW-1185">Reference proteome</keyword>
<dbReference type="OrthoDB" id="2355718at2"/>
<accession>A0A2P8H832</accession>
<sequence>MAFGTIMLVVAILSVIAVFRELKRRNFLAVGFAGITALILGWFGVMTLFVSGGPLI</sequence>
<name>A0A2P8H832_9BACI</name>
<evidence type="ECO:0000313" key="3">
    <source>
        <dbReference type="Proteomes" id="UP000242310"/>
    </source>
</evidence>
<feature type="transmembrane region" description="Helical" evidence="1">
    <location>
        <begin position="27"/>
        <end position="50"/>
    </location>
</feature>
<proteinExistence type="predicted"/>
<organism evidence="2 3">
    <name type="scientific">Salsuginibacillus halophilus</name>
    <dbReference type="NCBI Taxonomy" id="517424"/>
    <lineage>
        <taxon>Bacteria</taxon>
        <taxon>Bacillati</taxon>
        <taxon>Bacillota</taxon>
        <taxon>Bacilli</taxon>
        <taxon>Bacillales</taxon>
        <taxon>Bacillaceae</taxon>
        <taxon>Salsuginibacillus</taxon>
    </lineage>
</organism>
<dbReference type="Pfam" id="PF10958">
    <property type="entry name" value="DUF2759"/>
    <property type="match status" value="1"/>
</dbReference>
<dbReference type="AlphaFoldDB" id="A0A2P8H832"/>
<gene>
    <name evidence="2" type="ORF">B0H94_11654</name>
</gene>
<evidence type="ECO:0000256" key="1">
    <source>
        <dbReference type="SAM" id="Phobius"/>
    </source>
</evidence>
<keyword evidence="1" id="KW-0812">Transmembrane</keyword>
<comment type="caution">
    <text evidence="2">The sequence shown here is derived from an EMBL/GenBank/DDBJ whole genome shotgun (WGS) entry which is preliminary data.</text>
</comment>
<dbReference type="EMBL" id="PYAV01000016">
    <property type="protein sequence ID" value="PSL42349.1"/>
    <property type="molecule type" value="Genomic_DNA"/>
</dbReference>